<evidence type="ECO:0000313" key="5">
    <source>
        <dbReference type="EMBL" id="TYB43433.1"/>
    </source>
</evidence>
<dbReference type="Gene3D" id="3.40.190.10">
    <property type="entry name" value="Periplasmic binding protein-like II"/>
    <property type="match status" value="2"/>
</dbReference>
<dbReference type="Proteomes" id="UP000323380">
    <property type="component" value="Unassembled WGS sequence"/>
</dbReference>
<dbReference type="PANTHER" id="PTHR30632:SF0">
    <property type="entry name" value="SULFATE-BINDING PROTEIN"/>
    <property type="match status" value="1"/>
</dbReference>
<dbReference type="GO" id="GO:0046872">
    <property type="term" value="F:metal ion binding"/>
    <property type="evidence" value="ECO:0007669"/>
    <property type="project" value="UniProtKB-KW"/>
</dbReference>
<evidence type="ECO:0000256" key="2">
    <source>
        <dbReference type="ARBA" id="ARBA00022723"/>
    </source>
</evidence>
<dbReference type="RefSeq" id="WP_067884271.1">
    <property type="nucleotide sequence ID" value="NZ_VSFG01000006.1"/>
</dbReference>
<evidence type="ECO:0000256" key="4">
    <source>
        <dbReference type="PIRSR" id="PIRSR004846-1"/>
    </source>
</evidence>
<evidence type="ECO:0000256" key="1">
    <source>
        <dbReference type="ARBA" id="ARBA00009175"/>
    </source>
</evidence>
<dbReference type="Pfam" id="PF13531">
    <property type="entry name" value="SBP_bac_11"/>
    <property type="match status" value="1"/>
</dbReference>
<dbReference type="PIRSF" id="PIRSF004846">
    <property type="entry name" value="ModA"/>
    <property type="match status" value="1"/>
</dbReference>
<organism evidence="5 6">
    <name type="scientific">Actinomadura chibensis</name>
    <dbReference type="NCBI Taxonomy" id="392828"/>
    <lineage>
        <taxon>Bacteria</taxon>
        <taxon>Bacillati</taxon>
        <taxon>Actinomycetota</taxon>
        <taxon>Actinomycetes</taxon>
        <taxon>Streptosporangiales</taxon>
        <taxon>Thermomonosporaceae</taxon>
        <taxon>Actinomadura</taxon>
    </lineage>
</organism>
<dbReference type="PANTHER" id="PTHR30632">
    <property type="entry name" value="MOLYBDATE-BINDING PERIPLASMIC PROTEIN"/>
    <property type="match status" value="1"/>
</dbReference>
<proteinExistence type="inferred from homology"/>
<evidence type="ECO:0000313" key="6">
    <source>
        <dbReference type="Proteomes" id="UP000323380"/>
    </source>
</evidence>
<dbReference type="AlphaFoldDB" id="A0A5D0NGG0"/>
<dbReference type="SUPFAM" id="SSF53850">
    <property type="entry name" value="Periplasmic binding protein-like II"/>
    <property type="match status" value="1"/>
</dbReference>
<comment type="similarity">
    <text evidence="1">Belongs to the bacterial solute-binding protein ModA family.</text>
</comment>
<gene>
    <name evidence="5" type="primary">modA</name>
    <name evidence="5" type="ORF">FXF69_26865</name>
</gene>
<evidence type="ECO:0000256" key="3">
    <source>
        <dbReference type="ARBA" id="ARBA00022729"/>
    </source>
</evidence>
<dbReference type="EMBL" id="VSFG01000006">
    <property type="protein sequence ID" value="TYB43433.1"/>
    <property type="molecule type" value="Genomic_DNA"/>
</dbReference>
<keyword evidence="6" id="KW-1185">Reference proteome</keyword>
<keyword evidence="3" id="KW-0732">Signal</keyword>
<sequence length="263" mass="27670">MLDSPRRRRLRARVPLAVLAAVPLLGAGCGGTSGPVTLTVLANTSLTEVFGEIGTAYAQERPGVRLRLEFGAAPELANRLTRHEPGDVLVTTDLASLDEESRYLGPQRRVVALTSMTIAVAPGDPRGIRDLRDLTRPGLRVAVGAESVPVGRYTRQVLAKAGVAVRWSSQEISARAVLDRVRSGEADAGLVYVTDLASAGVAASSVPIPARLNVTAAFPATSIKDGGHPAETDEFLSWLVSPDARELFNKYGFATPAARPAGG</sequence>
<protein>
    <submittedName>
        <fullName evidence="5">Molybdate ABC transporter substrate-binding protein</fullName>
    </submittedName>
</protein>
<dbReference type="NCBIfam" id="TIGR01256">
    <property type="entry name" value="modA"/>
    <property type="match status" value="1"/>
</dbReference>
<comment type="caution">
    <text evidence="5">The sequence shown here is derived from an EMBL/GenBank/DDBJ whole genome shotgun (WGS) entry which is preliminary data.</text>
</comment>
<keyword evidence="4" id="KW-0500">Molybdenum</keyword>
<dbReference type="GO" id="GO:0015689">
    <property type="term" value="P:molybdate ion transport"/>
    <property type="evidence" value="ECO:0007669"/>
    <property type="project" value="InterPro"/>
</dbReference>
<reference evidence="5 6" key="1">
    <citation type="submission" date="2019-08" db="EMBL/GenBank/DDBJ databases">
        <title>Actinomadura sp. nov. CYP1-5 isolated from mountain soil.</title>
        <authorList>
            <person name="Songsumanus A."/>
            <person name="Kuncharoen N."/>
            <person name="Kudo T."/>
            <person name="Yuki M."/>
            <person name="Igarashi Y."/>
            <person name="Tanasupawat S."/>
        </authorList>
    </citation>
    <scope>NUCLEOTIDE SEQUENCE [LARGE SCALE GENOMIC DNA]</scope>
    <source>
        <strain evidence="5 6">JCM 14158</strain>
    </source>
</reference>
<dbReference type="PROSITE" id="PS51257">
    <property type="entry name" value="PROKAR_LIPOPROTEIN"/>
    <property type="match status" value="1"/>
</dbReference>
<dbReference type="InterPro" id="IPR005950">
    <property type="entry name" value="ModA"/>
</dbReference>
<name>A0A5D0NGG0_9ACTN</name>
<accession>A0A5D0NGG0</accession>
<dbReference type="STRING" id="1220554.GCA_001552135_00255"/>
<dbReference type="InterPro" id="IPR050682">
    <property type="entry name" value="ModA/WtpA"/>
</dbReference>
<dbReference type="GO" id="GO:0030973">
    <property type="term" value="F:molybdate ion binding"/>
    <property type="evidence" value="ECO:0007669"/>
    <property type="project" value="TreeGrafter"/>
</dbReference>
<feature type="binding site" evidence="4">
    <location>
        <position position="192"/>
    </location>
    <ligand>
        <name>molybdate</name>
        <dbReference type="ChEBI" id="CHEBI:36264"/>
    </ligand>
</feature>
<feature type="binding site" evidence="4">
    <location>
        <position position="45"/>
    </location>
    <ligand>
        <name>molybdate</name>
        <dbReference type="ChEBI" id="CHEBI:36264"/>
    </ligand>
</feature>
<keyword evidence="2 4" id="KW-0479">Metal-binding</keyword>